<dbReference type="EMBL" id="LMWV01000048">
    <property type="protein sequence ID" value="KUN58351.1"/>
    <property type="molecule type" value="Genomic_DNA"/>
</dbReference>
<keyword evidence="3" id="KW-0808">Transferase</keyword>
<dbReference type="PROSITE" id="PS51278">
    <property type="entry name" value="GATASE_TYPE_2"/>
    <property type="match status" value="1"/>
</dbReference>
<dbReference type="InterPro" id="IPR017932">
    <property type="entry name" value="GATase_2_dom"/>
</dbReference>
<name>A0A117QWT1_9ACTN</name>
<evidence type="ECO:0000313" key="3">
    <source>
        <dbReference type="EMBL" id="KUN58351.1"/>
    </source>
</evidence>
<dbReference type="Proteomes" id="UP000054375">
    <property type="component" value="Unassembled WGS sequence"/>
</dbReference>
<dbReference type="GO" id="GO:0016740">
    <property type="term" value="F:transferase activity"/>
    <property type="evidence" value="ECO:0007669"/>
    <property type="project" value="UniProtKB-KW"/>
</dbReference>
<proteinExistence type="predicted"/>
<evidence type="ECO:0000256" key="1">
    <source>
        <dbReference type="ARBA" id="ARBA00022962"/>
    </source>
</evidence>
<evidence type="ECO:0000259" key="2">
    <source>
        <dbReference type="PROSITE" id="PS51278"/>
    </source>
</evidence>
<reference evidence="3 4" key="1">
    <citation type="submission" date="2015-10" db="EMBL/GenBank/DDBJ databases">
        <title>Draft genome sequence of Streptomyces griseorubiginosus DSM 40469, type strain for the species Streptomyces griseorubiginosus.</title>
        <authorList>
            <person name="Ruckert C."/>
            <person name="Winkler A."/>
            <person name="Kalinowski J."/>
            <person name="Kampfer P."/>
            <person name="Glaeser S."/>
        </authorList>
    </citation>
    <scope>NUCLEOTIDE SEQUENCE [LARGE SCALE GENOMIC DNA]</scope>
    <source>
        <strain evidence="3 4">DSM 40469</strain>
    </source>
</reference>
<dbReference type="PANTHER" id="PTHR42824">
    <property type="entry name" value="GLUTAMINE AMIDOTRANSFERASE"/>
    <property type="match status" value="1"/>
</dbReference>
<dbReference type="AlphaFoldDB" id="A0A117QWT1"/>
<dbReference type="RefSeq" id="WP_062246862.1">
    <property type="nucleotide sequence ID" value="NZ_JBPJFL010000001.1"/>
</dbReference>
<keyword evidence="1 3" id="KW-0315">Glutamine amidotransferase</keyword>
<feature type="domain" description="Glutamine amidotransferase type-2" evidence="2">
    <location>
        <begin position="2"/>
        <end position="249"/>
    </location>
</feature>
<keyword evidence="4" id="KW-1185">Reference proteome</keyword>
<organism evidence="3 4">
    <name type="scientific">Streptomyces griseorubiginosus</name>
    <dbReference type="NCBI Taxonomy" id="67304"/>
    <lineage>
        <taxon>Bacteria</taxon>
        <taxon>Bacillati</taxon>
        <taxon>Actinomycetota</taxon>
        <taxon>Actinomycetes</taxon>
        <taxon>Kitasatosporales</taxon>
        <taxon>Streptomycetaceae</taxon>
        <taxon>Streptomyces</taxon>
    </lineage>
</organism>
<dbReference type="SUPFAM" id="SSF56235">
    <property type="entry name" value="N-terminal nucleophile aminohydrolases (Ntn hydrolases)"/>
    <property type="match status" value="1"/>
</dbReference>
<protein>
    <submittedName>
        <fullName evidence="3">Class II glutamine amidotransferase</fullName>
    </submittedName>
</protein>
<dbReference type="Pfam" id="PF13230">
    <property type="entry name" value="GATase_4"/>
    <property type="match status" value="1"/>
</dbReference>
<evidence type="ECO:0000313" key="4">
    <source>
        <dbReference type="Proteomes" id="UP000054375"/>
    </source>
</evidence>
<dbReference type="PANTHER" id="PTHR42824:SF1">
    <property type="entry name" value="GLUTAMINE AMIDOTRANSFERASE YAFJ-RELATED"/>
    <property type="match status" value="1"/>
</dbReference>
<dbReference type="Gene3D" id="3.60.20.10">
    <property type="entry name" value="Glutamine Phosphoribosylpyrophosphate, subunit 1, domain 1"/>
    <property type="match status" value="1"/>
</dbReference>
<dbReference type="InterPro" id="IPR029055">
    <property type="entry name" value="Ntn_hydrolases_N"/>
</dbReference>
<gene>
    <name evidence="3" type="ORF">AQJ54_42165</name>
</gene>
<accession>A0A117QWT1</accession>
<sequence length="249" mass="26743">MCRLLGVVTRAPLPLAAALGELTVPFTELSREHGDGWGIAAWPGAGGGRPRVVKGIASAAGDWLWEHALAGTHADAAVLHLRMASPGLPVVPGNTHPFTAGGLAFAHNGFFSPYDTLDELIDPGLLAAAGGSTDSERFFLRVRTLLRDEDPVDALARAAADIRARASFASLNCLLLTEEALYAYADEDPDSEVSRRRGPDFFRLRYRADGDRVLVASSGVPQPDGAWRVLPHRQVLEIRRDDLGVRVHA</sequence>
<comment type="caution">
    <text evidence="3">The sequence shown here is derived from an EMBL/GenBank/DDBJ whole genome shotgun (WGS) entry which is preliminary data.</text>
</comment>
<dbReference type="InterPro" id="IPR026869">
    <property type="entry name" value="EgtC-like"/>
</dbReference>